<feature type="transmembrane region" description="Helical" evidence="2">
    <location>
        <begin position="674"/>
        <end position="694"/>
    </location>
</feature>
<reference evidence="3 4" key="1">
    <citation type="submission" date="2014-11" db="EMBL/GenBank/DDBJ databases">
        <authorList>
            <person name="Zhu J."/>
            <person name="Qi W."/>
            <person name="Song R."/>
        </authorList>
    </citation>
    <scope>NUCLEOTIDE SEQUENCE [LARGE SCALE GENOMIC DNA]</scope>
</reference>
<evidence type="ECO:0000313" key="4">
    <source>
        <dbReference type="Proteomes" id="UP000041254"/>
    </source>
</evidence>
<feature type="transmembrane region" description="Helical" evidence="2">
    <location>
        <begin position="67"/>
        <end position="85"/>
    </location>
</feature>
<evidence type="ECO:0000256" key="2">
    <source>
        <dbReference type="SAM" id="Phobius"/>
    </source>
</evidence>
<feature type="transmembrane region" description="Helical" evidence="2">
    <location>
        <begin position="700"/>
        <end position="720"/>
    </location>
</feature>
<keyword evidence="2" id="KW-0472">Membrane</keyword>
<dbReference type="AlphaFoldDB" id="A0A0G4G788"/>
<feature type="region of interest" description="Disordered" evidence="1">
    <location>
        <begin position="132"/>
        <end position="158"/>
    </location>
</feature>
<feature type="transmembrane region" description="Helical" evidence="2">
    <location>
        <begin position="544"/>
        <end position="561"/>
    </location>
</feature>
<feature type="compositionally biased region" description="Basic and acidic residues" evidence="1">
    <location>
        <begin position="848"/>
        <end position="859"/>
    </location>
</feature>
<feature type="region of interest" description="Disordered" evidence="1">
    <location>
        <begin position="791"/>
        <end position="866"/>
    </location>
</feature>
<dbReference type="PhylomeDB" id="A0A0G4G788"/>
<feature type="transmembrane region" description="Helical" evidence="2">
    <location>
        <begin position="573"/>
        <end position="597"/>
    </location>
</feature>
<feature type="compositionally biased region" description="Low complexity" evidence="1">
    <location>
        <begin position="905"/>
        <end position="914"/>
    </location>
</feature>
<feature type="compositionally biased region" description="Basic and acidic residues" evidence="1">
    <location>
        <begin position="136"/>
        <end position="147"/>
    </location>
</feature>
<sequence length="1071" mass="120092">MADGARRRSLRIWRFLRFRRGLKATAHADHESADHLESKASTDTLIHANSWTSTLPPRQVFFHPKRFFIEWWAHIAFFVAGPFAYPILRLLYGSSMYALVNRAFSIPIRCRRRRKKHNHGLPEGELSPPYFPSECPSRDEQEHDEHGIGAATPVQKGSCATNSTAKKWQSNKTVQWVALLNQGLQWALHMGSILLYFIFRPPEVTFIEILYMHLSVQIRSLVIATKYAYLTDEEYEAMNDRPVCQHWFQNEMILLGWVNVPEEVALRQIDASIERMRFPTHIEFKFITDQQAKAESLRREPSFNPARGIIDISQPQTVPLQQHSSPVPPTRHTSSTIPAVGRASCFLGLMLPDSSSGLPGKRRSWREWWRAATTGLPHVSSKTEMASTVTSILTRDQREYLNYLSSADTASFYRPMPPCMYAAPMLPPPSSPPTAPAPVAHNNSSPSPASPQAANDDSSSPDGRLAAIHEERVTSNTSTAEGPPYSSTNSASKSSSKASDGAGKRESEDEGDVSEGACQTVPILTLVHLFIAQVIEGKIGRQSVLLLFLTAAFLCLMPSFVRLGFGYGLFGNSAIAVVIVVFALMTNVFNLGLNYIFMLAAYREASRRLAVLRYCSALLVTNEMDPQRQLLPPRIRALPRLDLTDSDSVLGWWFLRTLVVDWGRRYRLRIRTFTGIYFFIQVMLLAWLIIDVYVRQDLGLTSMAIALSNNIVLSFILAKLTLLGKKVDDMADDHAAMLYQQQDRVITLVTTRLEDLSTGRVRVSDQKSLVGFRRPTAAWWDTRRVRPAMRIRYSSPSHHTHRRHLAVHRGGGRHHHHHHQKKGARSDHASSDTQMREAAATGSGGEEPPVKSRSRETDVLGRGVGKQKTLTWSPHIYIPDLLTKSLPQPDLSQDASNTTDDDQQPIDIAIPPNNHTQQLDDEPDEHQHHQQQSEVARLSSIQTHTDDEYANAIVRRCSTRSGTDARSEMSFHRGSSNGSSLSLWGSVSAVGGGWAFGEGGSVQDVVLHHLYIALERIKILSQQIRQSRDCFPTTILGLRAGTDLLRFILAIPFAALFAIIHHFQSQPTQHT</sequence>
<feature type="region of interest" description="Disordered" evidence="1">
    <location>
        <begin position="429"/>
        <end position="514"/>
    </location>
</feature>
<dbReference type="InParanoid" id="A0A0G4G788"/>
<keyword evidence="2" id="KW-1133">Transmembrane helix</keyword>
<dbReference type="VEuPathDB" id="CryptoDB:Vbra_3162"/>
<keyword evidence="4" id="KW-1185">Reference proteome</keyword>
<organism evidence="3 4">
    <name type="scientific">Vitrella brassicaformis (strain CCMP3155)</name>
    <dbReference type="NCBI Taxonomy" id="1169540"/>
    <lineage>
        <taxon>Eukaryota</taxon>
        <taxon>Sar</taxon>
        <taxon>Alveolata</taxon>
        <taxon>Colpodellida</taxon>
        <taxon>Vitrellaceae</taxon>
        <taxon>Vitrella</taxon>
    </lineage>
</organism>
<evidence type="ECO:0000256" key="1">
    <source>
        <dbReference type="SAM" id="MobiDB-lite"/>
    </source>
</evidence>
<feature type="compositionally biased region" description="Low complexity" evidence="1">
    <location>
        <begin position="437"/>
        <end position="462"/>
    </location>
</feature>
<name>A0A0G4G788_VITBC</name>
<proteinExistence type="predicted"/>
<dbReference type="Proteomes" id="UP000041254">
    <property type="component" value="Unassembled WGS sequence"/>
</dbReference>
<accession>A0A0G4G788</accession>
<protein>
    <submittedName>
        <fullName evidence="3">Uncharacterized protein</fullName>
    </submittedName>
</protein>
<feature type="compositionally biased region" description="Basic residues" evidence="1">
    <location>
        <begin position="798"/>
        <end position="823"/>
    </location>
</feature>
<dbReference type="EMBL" id="CDMY01000581">
    <property type="protein sequence ID" value="CEM24398.1"/>
    <property type="molecule type" value="Genomic_DNA"/>
</dbReference>
<feature type="transmembrane region" description="Helical" evidence="2">
    <location>
        <begin position="1044"/>
        <end position="1063"/>
    </location>
</feature>
<keyword evidence="2" id="KW-0812">Transmembrane</keyword>
<feature type="compositionally biased region" description="Low complexity" evidence="1">
    <location>
        <begin position="486"/>
        <end position="499"/>
    </location>
</feature>
<evidence type="ECO:0000313" key="3">
    <source>
        <dbReference type="EMBL" id="CEM24398.1"/>
    </source>
</evidence>
<feature type="region of interest" description="Disordered" evidence="1">
    <location>
        <begin position="887"/>
        <end position="941"/>
    </location>
</feature>
<gene>
    <name evidence="3" type="ORF">Vbra_3162</name>
</gene>